<feature type="compositionally biased region" description="Gly residues" evidence="1">
    <location>
        <begin position="45"/>
        <end position="59"/>
    </location>
</feature>
<feature type="region of interest" description="Disordered" evidence="1">
    <location>
        <begin position="1"/>
        <end position="22"/>
    </location>
</feature>
<feature type="compositionally biased region" description="Low complexity" evidence="1">
    <location>
        <begin position="1"/>
        <end position="12"/>
    </location>
</feature>
<sequence length="139" mass="15083">MSSRTTATTTTTKANESNNDDVFGLFGFEDTSTKNATKAKSGTSNGNGNGNGNSSGGNGILQSNAETSKTTNGHVKGRTFDDFDMDFATSKIKTKEDTKRTVDNAKVNVVVNQQKNSCLICHSNIDLFIYIYIYKQMNK</sequence>
<name>X6LRI6_RETFI</name>
<protein>
    <submittedName>
        <fullName evidence="2">Myb domain-containing protein</fullName>
    </submittedName>
</protein>
<keyword evidence="3" id="KW-1185">Reference proteome</keyword>
<feature type="compositionally biased region" description="Polar residues" evidence="1">
    <location>
        <begin position="60"/>
        <end position="73"/>
    </location>
</feature>
<organism evidence="2 3">
    <name type="scientific">Reticulomyxa filosa</name>
    <dbReference type="NCBI Taxonomy" id="46433"/>
    <lineage>
        <taxon>Eukaryota</taxon>
        <taxon>Sar</taxon>
        <taxon>Rhizaria</taxon>
        <taxon>Retaria</taxon>
        <taxon>Foraminifera</taxon>
        <taxon>Monothalamids</taxon>
        <taxon>Reticulomyxidae</taxon>
        <taxon>Reticulomyxa</taxon>
    </lineage>
</organism>
<reference evidence="2 3" key="1">
    <citation type="journal article" date="2013" name="Curr. Biol.">
        <title>The Genome of the Foraminiferan Reticulomyxa filosa.</title>
        <authorList>
            <person name="Glockner G."/>
            <person name="Hulsmann N."/>
            <person name="Schleicher M."/>
            <person name="Noegel A.A."/>
            <person name="Eichinger L."/>
            <person name="Gallinger C."/>
            <person name="Pawlowski J."/>
            <person name="Sierra R."/>
            <person name="Euteneuer U."/>
            <person name="Pillet L."/>
            <person name="Moustafa A."/>
            <person name="Platzer M."/>
            <person name="Groth M."/>
            <person name="Szafranski K."/>
            <person name="Schliwa M."/>
        </authorList>
    </citation>
    <scope>NUCLEOTIDE SEQUENCE [LARGE SCALE GENOMIC DNA]</scope>
</reference>
<dbReference type="AlphaFoldDB" id="X6LRI6"/>
<accession>X6LRI6</accession>
<gene>
    <name evidence="2" type="ORF">RFI_33154</name>
</gene>
<evidence type="ECO:0000313" key="2">
    <source>
        <dbReference type="EMBL" id="ETO04244.1"/>
    </source>
</evidence>
<dbReference type="Proteomes" id="UP000023152">
    <property type="component" value="Unassembled WGS sequence"/>
</dbReference>
<comment type="caution">
    <text evidence="2">The sequence shown here is derived from an EMBL/GenBank/DDBJ whole genome shotgun (WGS) entry which is preliminary data.</text>
</comment>
<feature type="region of interest" description="Disordered" evidence="1">
    <location>
        <begin position="35"/>
        <end position="80"/>
    </location>
</feature>
<evidence type="ECO:0000313" key="3">
    <source>
        <dbReference type="Proteomes" id="UP000023152"/>
    </source>
</evidence>
<dbReference type="EMBL" id="ASPP01029644">
    <property type="protein sequence ID" value="ETO04244.1"/>
    <property type="molecule type" value="Genomic_DNA"/>
</dbReference>
<evidence type="ECO:0000256" key="1">
    <source>
        <dbReference type="SAM" id="MobiDB-lite"/>
    </source>
</evidence>
<proteinExistence type="predicted"/>